<name>A0AAD6ZUK7_9AGAR</name>
<accession>A0AAD6ZUK7</accession>
<evidence type="ECO:0000313" key="3">
    <source>
        <dbReference type="Proteomes" id="UP001218218"/>
    </source>
</evidence>
<dbReference type="InterPro" id="IPR041539">
    <property type="entry name" value="CxC5"/>
</dbReference>
<dbReference type="AlphaFoldDB" id="A0AAD6ZUK7"/>
<reference evidence="2" key="1">
    <citation type="submission" date="2023-03" db="EMBL/GenBank/DDBJ databases">
        <title>Massive genome expansion in bonnet fungi (Mycena s.s.) driven by repeated elements and novel gene families across ecological guilds.</title>
        <authorList>
            <consortium name="Lawrence Berkeley National Laboratory"/>
            <person name="Harder C.B."/>
            <person name="Miyauchi S."/>
            <person name="Viragh M."/>
            <person name="Kuo A."/>
            <person name="Thoen E."/>
            <person name="Andreopoulos B."/>
            <person name="Lu D."/>
            <person name="Skrede I."/>
            <person name="Drula E."/>
            <person name="Henrissat B."/>
            <person name="Morin E."/>
            <person name="Kohler A."/>
            <person name="Barry K."/>
            <person name="LaButti K."/>
            <person name="Morin E."/>
            <person name="Salamov A."/>
            <person name="Lipzen A."/>
            <person name="Mereny Z."/>
            <person name="Hegedus B."/>
            <person name="Baldrian P."/>
            <person name="Stursova M."/>
            <person name="Weitz H."/>
            <person name="Taylor A."/>
            <person name="Grigoriev I.V."/>
            <person name="Nagy L.G."/>
            <person name="Martin F."/>
            <person name="Kauserud H."/>
        </authorList>
    </citation>
    <scope>NUCLEOTIDE SEQUENCE</scope>
    <source>
        <strain evidence="2">CBHHK002</strain>
    </source>
</reference>
<protein>
    <recommendedName>
        <fullName evidence="1">CxC5 like cysteine cluster associated with KDZ domain-containing protein</fullName>
    </recommendedName>
</protein>
<keyword evidence="3" id="KW-1185">Reference proteome</keyword>
<evidence type="ECO:0000313" key="2">
    <source>
        <dbReference type="EMBL" id="KAJ7340543.1"/>
    </source>
</evidence>
<dbReference type="EMBL" id="JARIHO010000026">
    <property type="protein sequence ID" value="KAJ7340543.1"/>
    <property type="molecule type" value="Genomic_DNA"/>
</dbReference>
<feature type="domain" description="CxC5 like cysteine cluster associated with KDZ" evidence="1">
    <location>
        <begin position="111"/>
        <end position="219"/>
    </location>
</feature>
<sequence>MDFQHICDTLAQSPDVAGAFSHSSVVNYIELIGLLKPTPVFTYLQPSHQESVPPPTLPVRVHDFLKDCFDLHDETAKLAWEAFRLLACYSWTTESRVDLEFILSIHPRVDRELGETRSHPITVFSLDLGAVPGYAASRYCRSQFIIDLHLSFLRLSIFVDCHTRYYPSFYVHDNATVRTFYVVDAIPEFIHTSEHFYTTADLCELFSNMMLSAWQTTFQMDVDDVWNAFYTYSLCLDYYERQEILELPHSAPSQVERLRPLLDLRNSRMAGTGQEQWNHACDLCCYIYLDPESTDDNPRYLFIRSTVTDGITMGHPCCNLPGAFAGLTQECCITTCTVAVEPGFRTCSGLRHRDLELYQYQKDKAMFQLKNRLQRSRGGLPDSLPDIPVSSLSQLPSFNSETDATPADLLPVPFDFEEPSELNVLRPNLADEEEEIEPSSPDAQFEGCDGRSAKGNRVVRARFGRKRTHNEELCVYSCGIVAGRATFFGSEAPNGEFWMKLWPTKASLPNVLWHDNNCNIVKMLRNDPDEHRRNYFENVALPVDVFHFKSKHKESDVDCGANCIPYIWPELRTEDGKWRFNSSAAEQTNAWFGGFQSMVQEMPVERYNFFLDEMIKRRNRALVKDLHRHQKAPHNIPREILLADYPVDELDLDKGDREVLLSVGMVPVGEQFTGPYDYEEMPGLE</sequence>
<dbReference type="Proteomes" id="UP001218218">
    <property type="component" value="Unassembled WGS sequence"/>
</dbReference>
<organism evidence="2 3">
    <name type="scientific">Mycena albidolilacea</name>
    <dbReference type="NCBI Taxonomy" id="1033008"/>
    <lineage>
        <taxon>Eukaryota</taxon>
        <taxon>Fungi</taxon>
        <taxon>Dikarya</taxon>
        <taxon>Basidiomycota</taxon>
        <taxon>Agaricomycotina</taxon>
        <taxon>Agaricomycetes</taxon>
        <taxon>Agaricomycetidae</taxon>
        <taxon>Agaricales</taxon>
        <taxon>Marasmiineae</taxon>
        <taxon>Mycenaceae</taxon>
        <taxon>Mycena</taxon>
    </lineage>
</organism>
<comment type="caution">
    <text evidence="2">The sequence shown here is derived from an EMBL/GenBank/DDBJ whole genome shotgun (WGS) entry which is preliminary data.</text>
</comment>
<gene>
    <name evidence="2" type="ORF">DFH08DRAFT_963427</name>
</gene>
<evidence type="ECO:0000259" key="1">
    <source>
        <dbReference type="Pfam" id="PF18718"/>
    </source>
</evidence>
<dbReference type="Pfam" id="PF18718">
    <property type="entry name" value="CxC5"/>
    <property type="match status" value="1"/>
</dbReference>
<proteinExistence type="predicted"/>